<reference evidence="2 3" key="1">
    <citation type="submission" date="2023-07" db="EMBL/GenBank/DDBJ databases">
        <title>Sorghum-associated microbial communities from plants grown in Nebraska, USA.</title>
        <authorList>
            <person name="Schachtman D."/>
        </authorList>
    </citation>
    <scope>NUCLEOTIDE SEQUENCE [LARGE SCALE GENOMIC DNA]</scope>
    <source>
        <strain evidence="2 3">BE187</strain>
    </source>
</reference>
<dbReference type="NCBIfam" id="NF006006">
    <property type="entry name" value="PRK08137.1"/>
    <property type="match status" value="1"/>
</dbReference>
<evidence type="ECO:0000259" key="1">
    <source>
        <dbReference type="Pfam" id="PF01425"/>
    </source>
</evidence>
<dbReference type="EMBL" id="JAVDVW010000001">
    <property type="protein sequence ID" value="MDR7099563.1"/>
    <property type="molecule type" value="Genomic_DNA"/>
</dbReference>
<feature type="domain" description="Amidase" evidence="1">
    <location>
        <begin position="78"/>
        <end position="524"/>
    </location>
</feature>
<dbReference type="Gene3D" id="3.90.1300.10">
    <property type="entry name" value="Amidase signature (AS) domain"/>
    <property type="match status" value="1"/>
</dbReference>
<dbReference type="EC" id="3.5.1.4" evidence="2"/>
<dbReference type="PROSITE" id="PS51257">
    <property type="entry name" value="PROKAR_LIPOPROTEIN"/>
    <property type="match status" value="1"/>
</dbReference>
<dbReference type="Pfam" id="PF01425">
    <property type="entry name" value="Amidase"/>
    <property type="match status" value="1"/>
</dbReference>
<keyword evidence="3" id="KW-1185">Reference proteome</keyword>
<dbReference type="Proteomes" id="UP001267878">
    <property type="component" value="Unassembled WGS sequence"/>
</dbReference>
<protein>
    <submittedName>
        <fullName evidence="2">Amidase</fullName>
        <ecNumber evidence="2">3.5.1.4</ecNumber>
    </submittedName>
</protein>
<dbReference type="GO" id="GO:0004040">
    <property type="term" value="F:amidase activity"/>
    <property type="evidence" value="ECO:0007669"/>
    <property type="project" value="UniProtKB-EC"/>
</dbReference>
<dbReference type="NCBIfam" id="NF005300">
    <property type="entry name" value="PRK06828.1"/>
    <property type="match status" value="1"/>
</dbReference>
<organism evidence="2 3">
    <name type="scientific">Agrilutibacter niabensis</name>
    <dbReference type="NCBI Taxonomy" id="380628"/>
    <lineage>
        <taxon>Bacteria</taxon>
        <taxon>Pseudomonadati</taxon>
        <taxon>Pseudomonadota</taxon>
        <taxon>Gammaproteobacteria</taxon>
        <taxon>Lysobacterales</taxon>
        <taxon>Lysobacteraceae</taxon>
        <taxon>Agrilutibacter</taxon>
    </lineage>
</organism>
<sequence>MSVLSRIRGSHGVRAAALSVAVIVALGACDRIRDLIPSAAGDAVRPETTAPTDFAFAEAGIGDLSARMDRGELSSHALTRAYLDRIAAIDDAGPTLNAVIELNPDALHEADARDAERKAGRVRGPLHGIPVLLKDNIDATPMVNSAGSLALANHKPRRDAFVVARLRAAGAVIIGKTNLSEWANFRSPHSTSGWSARGGLTRNPYVLDRSACGSSSGTASAIAASLATAGIGTETDGSIICPAAVTGLVGLKPTVGLVSRDGIIPISRSQDTAGPMARSVSDAAYLLAAMVGRDEGDAVTANSVGHAVFDYPLHLKVDGLRGARIGVLRQKMGASQVVDAAMERAIAAMRRAGAVVVDAQIPTDGQWQAGELDVLTWEFKAGLEHYLASHGAPVRTLAELIDFNKRHAGDELSYFGQELFEQADAKTPLSDPVYLDARSTIRRLAGVQGIDAALQAQQLDALVAPATDAAWLADMTNGDPHTGAGSDAAAVAGYPSLSVPMGESRGLPLGIVFMGTAWSEPRLLELGYSFEQATKARKPPQFLATLPALNSPTAKAAK</sequence>
<gene>
    <name evidence="2" type="ORF">J2X04_001910</name>
</gene>
<dbReference type="SUPFAM" id="SSF75304">
    <property type="entry name" value="Amidase signature (AS) enzymes"/>
    <property type="match status" value="1"/>
</dbReference>
<comment type="caution">
    <text evidence="2">The sequence shown here is derived from an EMBL/GenBank/DDBJ whole genome shotgun (WGS) entry which is preliminary data.</text>
</comment>
<dbReference type="PANTHER" id="PTHR42678:SF34">
    <property type="entry name" value="OS04G0183300 PROTEIN"/>
    <property type="match status" value="1"/>
</dbReference>
<keyword evidence="2" id="KW-0378">Hydrolase</keyword>
<name>A0ABU1VQP6_9GAMM</name>
<dbReference type="InterPro" id="IPR036928">
    <property type="entry name" value="AS_sf"/>
</dbReference>
<dbReference type="PANTHER" id="PTHR42678">
    <property type="entry name" value="AMIDASE"/>
    <property type="match status" value="1"/>
</dbReference>
<dbReference type="InterPro" id="IPR023631">
    <property type="entry name" value="Amidase_dom"/>
</dbReference>
<accession>A0ABU1VQP6</accession>
<proteinExistence type="predicted"/>
<evidence type="ECO:0000313" key="2">
    <source>
        <dbReference type="EMBL" id="MDR7099563.1"/>
    </source>
</evidence>
<evidence type="ECO:0000313" key="3">
    <source>
        <dbReference type="Proteomes" id="UP001267878"/>
    </source>
</evidence>